<organism evidence="1 2">
    <name type="scientific">Rotaria magnacalcarata</name>
    <dbReference type="NCBI Taxonomy" id="392030"/>
    <lineage>
        <taxon>Eukaryota</taxon>
        <taxon>Metazoa</taxon>
        <taxon>Spiralia</taxon>
        <taxon>Gnathifera</taxon>
        <taxon>Rotifera</taxon>
        <taxon>Eurotatoria</taxon>
        <taxon>Bdelloidea</taxon>
        <taxon>Philodinida</taxon>
        <taxon>Philodinidae</taxon>
        <taxon>Rotaria</taxon>
    </lineage>
</organism>
<dbReference type="AlphaFoldDB" id="A0A8S3ATU3"/>
<proteinExistence type="predicted"/>
<dbReference type="EMBL" id="CAJOBJ010135949">
    <property type="protein sequence ID" value="CAF4742030.1"/>
    <property type="molecule type" value="Genomic_DNA"/>
</dbReference>
<reference evidence="1" key="1">
    <citation type="submission" date="2021-02" db="EMBL/GenBank/DDBJ databases">
        <authorList>
            <person name="Nowell W R."/>
        </authorList>
    </citation>
    <scope>NUCLEOTIDE SEQUENCE</scope>
</reference>
<feature type="non-terminal residue" evidence="1">
    <location>
        <position position="28"/>
    </location>
</feature>
<evidence type="ECO:0000313" key="1">
    <source>
        <dbReference type="EMBL" id="CAF4742030.1"/>
    </source>
</evidence>
<sequence length="28" mass="3084">MNSVLGSVLKLINNNVDAVEAPWMKRIA</sequence>
<comment type="caution">
    <text evidence="1">The sequence shown here is derived from an EMBL/GenBank/DDBJ whole genome shotgun (WGS) entry which is preliminary data.</text>
</comment>
<gene>
    <name evidence="1" type="ORF">GIL414_LOCUS44767</name>
</gene>
<protein>
    <submittedName>
        <fullName evidence="1">Uncharacterized protein</fullName>
    </submittedName>
</protein>
<evidence type="ECO:0000313" key="2">
    <source>
        <dbReference type="Proteomes" id="UP000681720"/>
    </source>
</evidence>
<dbReference type="Proteomes" id="UP000681720">
    <property type="component" value="Unassembled WGS sequence"/>
</dbReference>
<accession>A0A8S3ATU3</accession>
<name>A0A8S3ATU3_9BILA</name>